<evidence type="ECO:0000256" key="6">
    <source>
        <dbReference type="ARBA" id="ARBA00022692"/>
    </source>
</evidence>
<keyword evidence="5" id="KW-0808">Transferase</keyword>
<evidence type="ECO:0000256" key="12">
    <source>
        <dbReference type="ARBA" id="ARBA00023136"/>
    </source>
</evidence>
<accession>A0A6A1WQ49</accession>
<comment type="catalytic activity">
    <reaction evidence="1">
        <text>S-ubiquitinyl-[E2 ubiquitin-conjugating enzyme]-L-cysteine + [acceptor protein]-L-lysine = [E2 ubiquitin-conjugating enzyme]-L-cysteine + N(6)-ubiquitinyl-[acceptor protein]-L-lysine.</text>
        <dbReference type="EC" id="2.3.2.27"/>
    </reaction>
</comment>
<keyword evidence="8 14" id="KW-0863">Zinc-finger</keyword>
<dbReference type="OrthoDB" id="8062037at2759"/>
<dbReference type="EC" id="2.3.2.27" evidence="4"/>
<name>A0A6A1WQ49_9ROSI</name>
<evidence type="ECO:0000256" key="1">
    <source>
        <dbReference type="ARBA" id="ARBA00000900"/>
    </source>
</evidence>
<keyword evidence="10" id="KW-0862">Zinc</keyword>
<comment type="pathway">
    <text evidence="3">Protein modification; protein ubiquitination.</text>
</comment>
<dbReference type="CDD" id="cd16461">
    <property type="entry name" value="RING-H2_EL5-like"/>
    <property type="match status" value="1"/>
</dbReference>
<keyword evidence="18" id="KW-1185">Reference proteome</keyword>
<keyword evidence="9" id="KW-0833">Ubl conjugation pathway</keyword>
<evidence type="ECO:0000256" key="2">
    <source>
        <dbReference type="ARBA" id="ARBA00004167"/>
    </source>
</evidence>
<comment type="similarity">
    <text evidence="13">Belongs to the RING-type zinc finger family. ATL subfamily.</text>
</comment>
<comment type="caution">
    <text evidence="17">The sequence shown here is derived from an EMBL/GenBank/DDBJ whole genome shotgun (WGS) entry which is preliminary data.</text>
</comment>
<keyword evidence="7" id="KW-0479">Metal-binding</keyword>
<comment type="subcellular location">
    <subcellularLocation>
        <location evidence="2">Membrane</location>
        <topology evidence="2">Single-pass membrane protein</topology>
    </subcellularLocation>
</comment>
<dbReference type="PANTHER" id="PTHR46913">
    <property type="entry name" value="RING-H2 FINGER PROTEIN ATL16"/>
    <property type="match status" value="1"/>
</dbReference>
<evidence type="ECO:0000313" key="17">
    <source>
        <dbReference type="EMBL" id="KAB1227399.1"/>
    </source>
</evidence>
<dbReference type="InterPro" id="IPR044600">
    <property type="entry name" value="ATL1/ATL16-like"/>
</dbReference>
<evidence type="ECO:0000256" key="4">
    <source>
        <dbReference type="ARBA" id="ARBA00012483"/>
    </source>
</evidence>
<evidence type="ECO:0000256" key="5">
    <source>
        <dbReference type="ARBA" id="ARBA00022679"/>
    </source>
</evidence>
<dbReference type="PROSITE" id="PS50089">
    <property type="entry name" value="ZF_RING_2"/>
    <property type="match status" value="1"/>
</dbReference>
<dbReference type="SUPFAM" id="SSF57850">
    <property type="entry name" value="RING/U-box"/>
    <property type="match status" value="1"/>
</dbReference>
<dbReference type="PANTHER" id="PTHR46913:SF1">
    <property type="entry name" value="RING-H2 FINGER PROTEIN ATL16"/>
    <property type="match status" value="1"/>
</dbReference>
<feature type="domain" description="RING-type" evidence="16">
    <location>
        <begin position="128"/>
        <end position="170"/>
    </location>
</feature>
<dbReference type="Gene3D" id="3.30.40.10">
    <property type="entry name" value="Zinc/RING finger domain, C3HC4 (zinc finger)"/>
    <property type="match status" value="1"/>
</dbReference>
<evidence type="ECO:0000256" key="8">
    <source>
        <dbReference type="ARBA" id="ARBA00022771"/>
    </source>
</evidence>
<keyword evidence="6 15" id="KW-0812">Transmembrane</keyword>
<evidence type="ECO:0000259" key="16">
    <source>
        <dbReference type="PROSITE" id="PS50089"/>
    </source>
</evidence>
<sequence>MEPHIRKILIKSLSRLLPAITTATPPSGPPDTLAPGTVPATVLALVLACFLLVFLLFFMIPCCLQLLGYAENEIPDLPRRRHRADGTTSSRAAVPPSIANPSIGVDPMKIRALPVYPYSPNTSYQMECAICLNEFKEKEAVKEIPFCKHVFHPECIDRWLSSHLTCPVCRSAQLLDLGVAEEISSDQGVRESGERSNHEIYIQVSMMGPLA</sequence>
<keyword evidence="12 15" id="KW-0472">Membrane</keyword>
<evidence type="ECO:0000256" key="13">
    <source>
        <dbReference type="ARBA" id="ARBA00024209"/>
    </source>
</evidence>
<protein>
    <recommendedName>
        <fullName evidence="4">RING-type E3 ubiquitin transferase</fullName>
        <ecNumber evidence="4">2.3.2.27</ecNumber>
    </recommendedName>
</protein>
<dbReference type="GO" id="GO:0016567">
    <property type="term" value="P:protein ubiquitination"/>
    <property type="evidence" value="ECO:0007669"/>
    <property type="project" value="InterPro"/>
</dbReference>
<dbReference type="InterPro" id="IPR013083">
    <property type="entry name" value="Znf_RING/FYVE/PHD"/>
</dbReference>
<dbReference type="SMART" id="SM00184">
    <property type="entry name" value="RING"/>
    <property type="match status" value="1"/>
</dbReference>
<evidence type="ECO:0000256" key="15">
    <source>
        <dbReference type="SAM" id="Phobius"/>
    </source>
</evidence>
<organism evidence="17 18">
    <name type="scientific">Morella rubra</name>
    <name type="common">Chinese bayberry</name>
    <dbReference type="NCBI Taxonomy" id="262757"/>
    <lineage>
        <taxon>Eukaryota</taxon>
        <taxon>Viridiplantae</taxon>
        <taxon>Streptophyta</taxon>
        <taxon>Embryophyta</taxon>
        <taxon>Tracheophyta</taxon>
        <taxon>Spermatophyta</taxon>
        <taxon>Magnoliopsida</taxon>
        <taxon>eudicotyledons</taxon>
        <taxon>Gunneridae</taxon>
        <taxon>Pentapetalae</taxon>
        <taxon>rosids</taxon>
        <taxon>fabids</taxon>
        <taxon>Fagales</taxon>
        <taxon>Myricaceae</taxon>
        <taxon>Morella</taxon>
    </lineage>
</organism>
<reference evidence="17 18" key="1">
    <citation type="journal article" date="2019" name="Plant Biotechnol. J.">
        <title>The red bayberry genome and genetic basis of sex determination.</title>
        <authorList>
            <person name="Jia H.M."/>
            <person name="Jia H.J."/>
            <person name="Cai Q.L."/>
            <person name="Wang Y."/>
            <person name="Zhao H.B."/>
            <person name="Yang W.F."/>
            <person name="Wang G.Y."/>
            <person name="Li Y.H."/>
            <person name="Zhan D.L."/>
            <person name="Shen Y.T."/>
            <person name="Niu Q.F."/>
            <person name="Chang L."/>
            <person name="Qiu J."/>
            <person name="Zhao L."/>
            <person name="Xie H.B."/>
            <person name="Fu W.Y."/>
            <person name="Jin J."/>
            <person name="Li X.W."/>
            <person name="Jiao Y."/>
            <person name="Zhou C.C."/>
            <person name="Tu T."/>
            <person name="Chai C.Y."/>
            <person name="Gao J.L."/>
            <person name="Fan L.J."/>
            <person name="van de Weg E."/>
            <person name="Wang J.Y."/>
            <person name="Gao Z.S."/>
        </authorList>
    </citation>
    <scope>NUCLEOTIDE SEQUENCE [LARGE SCALE GENOMIC DNA]</scope>
    <source>
        <tissue evidence="17">Leaves</tissue>
    </source>
</reference>
<dbReference type="GO" id="GO:0016020">
    <property type="term" value="C:membrane"/>
    <property type="evidence" value="ECO:0007669"/>
    <property type="project" value="UniProtKB-SubCell"/>
</dbReference>
<dbReference type="Proteomes" id="UP000516437">
    <property type="component" value="Chromosome 1"/>
</dbReference>
<proteinExistence type="inferred from homology"/>
<dbReference type="EMBL" id="RXIC02000019">
    <property type="protein sequence ID" value="KAB1227399.1"/>
    <property type="molecule type" value="Genomic_DNA"/>
</dbReference>
<evidence type="ECO:0000256" key="10">
    <source>
        <dbReference type="ARBA" id="ARBA00022833"/>
    </source>
</evidence>
<dbReference type="GO" id="GO:0061630">
    <property type="term" value="F:ubiquitin protein ligase activity"/>
    <property type="evidence" value="ECO:0007669"/>
    <property type="project" value="UniProtKB-EC"/>
</dbReference>
<evidence type="ECO:0000256" key="9">
    <source>
        <dbReference type="ARBA" id="ARBA00022786"/>
    </source>
</evidence>
<evidence type="ECO:0000256" key="11">
    <source>
        <dbReference type="ARBA" id="ARBA00022989"/>
    </source>
</evidence>
<dbReference type="GO" id="GO:0008270">
    <property type="term" value="F:zinc ion binding"/>
    <property type="evidence" value="ECO:0007669"/>
    <property type="project" value="UniProtKB-KW"/>
</dbReference>
<evidence type="ECO:0000313" key="18">
    <source>
        <dbReference type="Proteomes" id="UP000516437"/>
    </source>
</evidence>
<dbReference type="Pfam" id="PF13639">
    <property type="entry name" value="zf-RING_2"/>
    <property type="match status" value="1"/>
</dbReference>
<evidence type="ECO:0000256" key="3">
    <source>
        <dbReference type="ARBA" id="ARBA00004906"/>
    </source>
</evidence>
<keyword evidence="11 15" id="KW-1133">Transmembrane helix</keyword>
<dbReference type="InterPro" id="IPR001841">
    <property type="entry name" value="Znf_RING"/>
</dbReference>
<evidence type="ECO:0000256" key="14">
    <source>
        <dbReference type="PROSITE-ProRule" id="PRU00175"/>
    </source>
</evidence>
<dbReference type="AlphaFoldDB" id="A0A6A1WQ49"/>
<evidence type="ECO:0000256" key="7">
    <source>
        <dbReference type="ARBA" id="ARBA00022723"/>
    </source>
</evidence>
<gene>
    <name evidence="17" type="ORF">CJ030_MR1G020876</name>
</gene>
<feature type="transmembrane region" description="Helical" evidence="15">
    <location>
        <begin position="42"/>
        <end position="70"/>
    </location>
</feature>